<dbReference type="EMBL" id="WWVQ01000088">
    <property type="protein sequence ID" value="MZL35340.1"/>
    <property type="molecule type" value="Genomic_DNA"/>
</dbReference>
<accession>A0A6L8T770</accession>
<proteinExistence type="predicted"/>
<gene>
    <name evidence="2" type="ORF">GT728_19710</name>
</gene>
<feature type="transmembrane region" description="Helical" evidence="1">
    <location>
        <begin position="31"/>
        <end position="51"/>
    </location>
</feature>
<feature type="transmembrane region" description="Helical" evidence="1">
    <location>
        <begin position="127"/>
        <end position="150"/>
    </location>
</feature>
<name>A0A6L8T770_9FIRM</name>
<comment type="caution">
    <text evidence="2">The sequence shown here is derived from an EMBL/GenBank/DDBJ whole genome shotgun (WGS) entry which is preliminary data.</text>
</comment>
<evidence type="ECO:0000313" key="2">
    <source>
        <dbReference type="EMBL" id="MZL35340.1"/>
    </source>
</evidence>
<dbReference type="Proteomes" id="UP000477285">
    <property type="component" value="Unassembled WGS sequence"/>
</dbReference>
<organism evidence="2 3">
    <name type="scientific">Blautia wexlerae</name>
    <dbReference type="NCBI Taxonomy" id="418240"/>
    <lineage>
        <taxon>Bacteria</taxon>
        <taxon>Bacillati</taxon>
        <taxon>Bacillota</taxon>
        <taxon>Clostridia</taxon>
        <taxon>Lachnospirales</taxon>
        <taxon>Lachnospiraceae</taxon>
        <taxon>Blautia</taxon>
    </lineage>
</organism>
<sequence>MESMEDMEELEKLREKKLAERDERIQNIISLIRKLCCVLLAIAVSLMFFYVRNDYNNYAGSQLVMAEVIGVEDASDENISVTYRYNIAGKEYESNKVQHLKKIKNGDKEEIRVKKDSPEVILEYNDIIFVIFCDIMLGFCLGLTVAFYLYEMANCMLPSEVEEAGVKTYTQDEILKIANKLLADNRKNENADDVDKNPYAAGVHDGILDVLTNLKIDSKEKIKHTINIQKKLED</sequence>
<evidence type="ECO:0000313" key="3">
    <source>
        <dbReference type="Proteomes" id="UP000477285"/>
    </source>
</evidence>
<keyword evidence="1" id="KW-0812">Transmembrane</keyword>
<keyword evidence="1" id="KW-0472">Membrane</keyword>
<reference evidence="2 3" key="1">
    <citation type="journal article" date="2019" name="Nat. Med.">
        <title>A library of human gut bacterial isolates paired with longitudinal multiomics data enables mechanistic microbiome research.</title>
        <authorList>
            <person name="Poyet M."/>
            <person name="Groussin M."/>
            <person name="Gibbons S.M."/>
            <person name="Avila-Pacheco J."/>
            <person name="Jiang X."/>
            <person name="Kearney S.M."/>
            <person name="Perrotta A.R."/>
            <person name="Berdy B."/>
            <person name="Zhao S."/>
            <person name="Lieberman T.D."/>
            <person name="Swanson P.K."/>
            <person name="Smith M."/>
            <person name="Roesemann S."/>
            <person name="Alexander J.E."/>
            <person name="Rich S.A."/>
            <person name="Livny J."/>
            <person name="Vlamakis H."/>
            <person name="Clish C."/>
            <person name="Bullock K."/>
            <person name="Deik A."/>
            <person name="Scott J."/>
            <person name="Pierce K.A."/>
            <person name="Xavier R.J."/>
            <person name="Alm E.J."/>
        </authorList>
    </citation>
    <scope>NUCLEOTIDE SEQUENCE [LARGE SCALE GENOMIC DNA]</scope>
    <source>
        <strain evidence="2 3">BIOML-A1</strain>
    </source>
</reference>
<evidence type="ECO:0000256" key="1">
    <source>
        <dbReference type="SAM" id="Phobius"/>
    </source>
</evidence>
<dbReference type="RefSeq" id="WP_161234391.1">
    <property type="nucleotide sequence ID" value="NZ_WWVJ01000044.1"/>
</dbReference>
<keyword evidence="1" id="KW-1133">Transmembrane helix</keyword>
<dbReference type="AlphaFoldDB" id="A0A6L8T770"/>
<protein>
    <submittedName>
        <fullName evidence="2">Uncharacterized protein</fullName>
    </submittedName>
</protein>